<organism evidence="9 10">
    <name type="scientific">Echinicola vietnamensis (strain DSM 17526 / LMG 23754 / KMM 6221)</name>
    <dbReference type="NCBI Taxonomy" id="926556"/>
    <lineage>
        <taxon>Bacteria</taxon>
        <taxon>Pseudomonadati</taxon>
        <taxon>Bacteroidota</taxon>
        <taxon>Cytophagia</taxon>
        <taxon>Cytophagales</taxon>
        <taxon>Cyclobacteriaceae</taxon>
        <taxon>Echinicola</taxon>
    </lineage>
</organism>
<dbReference type="SUPFAM" id="SSF47384">
    <property type="entry name" value="Homodimeric domain of signal transducing histidine kinase"/>
    <property type="match status" value="1"/>
</dbReference>
<dbReference type="CDD" id="cd00130">
    <property type="entry name" value="PAS"/>
    <property type="match status" value="1"/>
</dbReference>
<dbReference type="PRINTS" id="PR00344">
    <property type="entry name" value="BCTRLSENSOR"/>
</dbReference>
<feature type="region of interest" description="Disordered" evidence="6">
    <location>
        <begin position="381"/>
        <end position="404"/>
    </location>
</feature>
<dbReference type="NCBIfam" id="TIGR00229">
    <property type="entry name" value="sensory_box"/>
    <property type="match status" value="1"/>
</dbReference>
<dbReference type="InterPro" id="IPR004358">
    <property type="entry name" value="Sig_transdc_His_kin-like_C"/>
</dbReference>
<name>L0FWM3_ECHVK</name>
<dbReference type="EMBL" id="CP003346">
    <property type="protein sequence ID" value="AGA77443.1"/>
    <property type="molecule type" value="Genomic_DNA"/>
</dbReference>
<evidence type="ECO:0000256" key="6">
    <source>
        <dbReference type="SAM" id="MobiDB-lite"/>
    </source>
</evidence>
<evidence type="ECO:0000313" key="10">
    <source>
        <dbReference type="Proteomes" id="UP000010796"/>
    </source>
</evidence>
<dbReference type="InterPro" id="IPR013655">
    <property type="entry name" value="PAS_fold_3"/>
</dbReference>
<evidence type="ECO:0000256" key="5">
    <source>
        <dbReference type="ARBA" id="ARBA00022777"/>
    </source>
</evidence>
<dbReference type="STRING" id="926556.Echvi_1172"/>
<feature type="domain" description="Histidine kinase" evidence="7">
    <location>
        <begin position="872"/>
        <end position="1085"/>
    </location>
</feature>
<dbReference type="Pfam" id="PF08447">
    <property type="entry name" value="PAS_3"/>
    <property type="match status" value="1"/>
</dbReference>
<dbReference type="SUPFAM" id="SSF55785">
    <property type="entry name" value="PYP-like sensor domain (PAS domain)"/>
    <property type="match status" value="3"/>
</dbReference>
<dbReference type="eggNOG" id="COG4251">
    <property type="taxonomic scope" value="Bacteria"/>
</dbReference>
<accession>L0FWM3</accession>
<keyword evidence="10" id="KW-1185">Reference proteome</keyword>
<dbReference type="PANTHER" id="PTHR43304:SF1">
    <property type="entry name" value="PAC DOMAIN-CONTAINING PROTEIN"/>
    <property type="match status" value="1"/>
</dbReference>
<dbReference type="SMART" id="SM00387">
    <property type="entry name" value="HATPase_c"/>
    <property type="match status" value="1"/>
</dbReference>
<dbReference type="eggNOG" id="COG2203">
    <property type="taxonomic scope" value="Bacteria"/>
</dbReference>
<evidence type="ECO:0000259" key="8">
    <source>
        <dbReference type="PROSITE" id="PS50112"/>
    </source>
</evidence>
<dbReference type="InterPro" id="IPR036097">
    <property type="entry name" value="HisK_dim/P_sf"/>
</dbReference>
<dbReference type="InterPro" id="IPR000014">
    <property type="entry name" value="PAS"/>
</dbReference>
<keyword evidence="3" id="KW-0597">Phosphoprotein</keyword>
<dbReference type="EC" id="2.7.13.3" evidence="2"/>
<dbReference type="Pfam" id="PF02518">
    <property type="entry name" value="HATPase_c"/>
    <property type="match status" value="1"/>
</dbReference>
<dbReference type="KEGG" id="evi:Echvi_1172"/>
<dbReference type="InterPro" id="IPR003594">
    <property type="entry name" value="HATPase_dom"/>
</dbReference>
<comment type="catalytic activity">
    <reaction evidence="1">
        <text>ATP + protein L-histidine = ADP + protein N-phospho-L-histidine.</text>
        <dbReference type="EC" id="2.7.13.3"/>
    </reaction>
</comment>
<evidence type="ECO:0000313" key="9">
    <source>
        <dbReference type="EMBL" id="AGA77443.1"/>
    </source>
</evidence>
<dbReference type="PROSITE" id="PS50109">
    <property type="entry name" value="HIS_KIN"/>
    <property type="match status" value="1"/>
</dbReference>
<reference evidence="10" key="1">
    <citation type="submission" date="2012-02" db="EMBL/GenBank/DDBJ databases">
        <title>The complete genome of Echinicola vietnamensis DSM 17526.</title>
        <authorList>
            <person name="Lucas S."/>
            <person name="Copeland A."/>
            <person name="Lapidus A."/>
            <person name="Glavina del Rio T."/>
            <person name="Dalin E."/>
            <person name="Tice H."/>
            <person name="Bruce D."/>
            <person name="Goodwin L."/>
            <person name="Pitluck S."/>
            <person name="Peters L."/>
            <person name="Ovchinnikova G."/>
            <person name="Teshima H."/>
            <person name="Kyrpides N."/>
            <person name="Mavromatis K."/>
            <person name="Ivanova N."/>
            <person name="Brettin T."/>
            <person name="Detter J.C."/>
            <person name="Han C."/>
            <person name="Larimer F."/>
            <person name="Land M."/>
            <person name="Hauser L."/>
            <person name="Markowitz V."/>
            <person name="Cheng J.-F."/>
            <person name="Hugenholtz P."/>
            <person name="Woyke T."/>
            <person name="Wu D."/>
            <person name="Brambilla E."/>
            <person name="Klenk H.-P."/>
            <person name="Eisen J.A."/>
        </authorList>
    </citation>
    <scope>NUCLEOTIDE SEQUENCE [LARGE SCALE GENOMIC DNA]</scope>
    <source>
        <strain evidence="10">DSM 17526 / LMG 23754 / KMM 6221</strain>
    </source>
</reference>
<dbReference type="InterPro" id="IPR005467">
    <property type="entry name" value="His_kinase_dom"/>
</dbReference>
<dbReference type="InterPro" id="IPR035965">
    <property type="entry name" value="PAS-like_dom_sf"/>
</dbReference>
<keyword evidence="5" id="KW-0418">Kinase</keyword>
<evidence type="ECO:0000256" key="1">
    <source>
        <dbReference type="ARBA" id="ARBA00000085"/>
    </source>
</evidence>
<sequence length="1087" mass="126071">MFTFRRFGVGEYHCIYQTGALHEFTDHSSPLDFSSSFLCLPFPALEHIYHYLLMERKVNTFLFSKEDTYVNVSLQGNVIREGSASILNILITPDNFVETLNLEWIYDREEHRFYRHAINPTPTKEKIADLHSELKLLFGEIEKADLEAFLNAPEQDVFYVGSEKDYPLFKKHISGNRFYLISESYHSDLQKQPRFIPLKSDQILKNYPKTLFYEYEMDGTDMYFCGDTEQMFGYDEQELFSLSKKYWEELIHPEDRIKRGEKFLKHLQQLESWYRIRHKDGRYIFVHDHIYSYFDEQTGSRRVLGKIKLGSKWKYREGIELKEKYTFKELADCMPDLTFKYHFDKEGKAKISFLSNSPEDTLGVKEDFFKKNLIEIIESIDPNGEGTDGSSFPKVNGKSSDDNTPIMQVLLPNHQIRWLYPKSRPIKNNKNGHAFVCSIVDMTSLKSIEHEAKGLQEPSSADYDYIPLVIFQYDSQGTILKANNTLFQKTQTKDKSKFIGRNIHEIYADSPIYNTLLEGLERGFARYEGPFISFLSKSKYYVGLTVRKLADEESFQAVFEDISEKDFVQRILNDVAAISAHYSDKEFFNQLVVLLSQKLNFTYCLVGEYLPEEQKVKSIAVSKSGKLIPNMDYSIHGTPCFQAINGTGDDNVVIVPNHVAELYPEDEFLREEQLISYCSTGIKDKKGKKQGILVLADQRPIFNQNILINIISILGDRAGAELQRIRYEKELVASQQLYKSIAENFPKGTIDVLDRDLRYIYTEGSEYRHLQINPKSLIGNLHLAKYDPDVAAHAKANLERVFEGETVTYEIDYQGENYKKIGVPLRNEQGEVSRALLVTQNISAYKMAEVEREKLIRDLSSHNEELQHFAYIVSHNLRAPIVNITSLLDLIDEENLSQEENKELFDSLRDSTAILNTTLMDLIEVVSIKKKKLIKVDQINFHNILNNIEKSLFRQLKDAKATIHRDFMAPEINYVYSHLENFLLNFMTNAIKYRHPDRLPEIWICTRMEKDKCRIDFKDNGIGIDLDKYGDRIFGLYQRFHNHVEGKGLGLYLIKEQIRSLDGDITVESTEGEGTTFSVLLKNLPIP</sequence>
<dbReference type="GO" id="GO:0000155">
    <property type="term" value="F:phosphorelay sensor kinase activity"/>
    <property type="evidence" value="ECO:0007669"/>
    <property type="project" value="InterPro"/>
</dbReference>
<dbReference type="PROSITE" id="PS50112">
    <property type="entry name" value="PAS"/>
    <property type="match status" value="1"/>
</dbReference>
<dbReference type="Proteomes" id="UP000010796">
    <property type="component" value="Chromosome"/>
</dbReference>
<evidence type="ECO:0000259" key="7">
    <source>
        <dbReference type="PROSITE" id="PS50109"/>
    </source>
</evidence>
<dbReference type="Gene3D" id="3.30.450.20">
    <property type="entry name" value="PAS domain"/>
    <property type="match status" value="2"/>
</dbReference>
<evidence type="ECO:0000256" key="4">
    <source>
        <dbReference type="ARBA" id="ARBA00022679"/>
    </source>
</evidence>
<dbReference type="InterPro" id="IPR052162">
    <property type="entry name" value="Sensor_kinase/Photoreceptor"/>
</dbReference>
<dbReference type="InterPro" id="IPR036890">
    <property type="entry name" value="HATPase_C_sf"/>
</dbReference>
<dbReference type="SUPFAM" id="SSF55874">
    <property type="entry name" value="ATPase domain of HSP90 chaperone/DNA topoisomerase II/histidine kinase"/>
    <property type="match status" value="1"/>
</dbReference>
<dbReference type="SUPFAM" id="SSF55781">
    <property type="entry name" value="GAF domain-like"/>
    <property type="match status" value="1"/>
</dbReference>
<dbReference type="PANTHER" id="PTHR43304">
    <property type="entry name" value="PHYTOCHROME-LIKE PROTEIN CPH1"/>
    <property type="match status" value="1"/>
</dbReference>
<gene>
    <name evidence="9" type="ordered locus">Echvi_1172</name>
</gene>
<protein>
    <recommendedName>
        <fullName evidence="2">histidine kinase</fullName>
        <ecNumber evidence="2">2.7.13.3</ecNumber>
    </recommendedName>
</protein>
<dbReference type="AlphaFoldDB" id="L0FWM3"/>
<proteinExistence type="predicted"/>
<dbReference type="Gene3D" id="3.30.565.10">
    <property type="entry name" value="Histidine kinase-like ATPase, C-terminal domain"/>
    <property type="match status" value="1"/>
</dbReference>
<feature type="domain" description="PAS" evidence="8">
    <location>
        <begin position="212"/>
        <end position="256"/>
    </location>
</feature>
<dbReference type="HOGENOM" id="CLU_284509_0_0_10"/>
<keyword evidence="4" id="KW-0808">Transferase</keyword>
<dbReference type="PATRIC" id="fig|926556.3.peg.1236"/>
<evidence type="ECO:0000256" key="2">
    <source>
        <dbReference type="ARBA" id="ARBA00012438"/>
    </source>
</evidence>
<evidence type="ECO:0000256" key="3">
    <source>
        <dbReference type="ARBA" id="ARBA00022553"/>
    </source>
</evidence>
<dbReference type="Gene3D" id="1.10.287.130">
    <property type="match status" value="1"/>
</dbReference>